<reference evidence="4 5" key="1">
    <citation type="submission" date="2019-11" db="EMBL/GenBank/DDBJ databases">
        <title>Draft Genome Sequences of Six Type Strains of the Genus Massilia.</title>
        <authorList>
            <person name="Miess H."/>
            <person name="Frediansyah A."/>
            <person name="Goeker M."/>
            <person name="Gross H."/>
        </authorList>
    </citation>
    <scope>NUCLEOTIDE SEQUENCE [LARGE SCALE GENOMIC DNA]</scope>
    <source>
        <strain evidence="4 5">DSM 17513</strain>
    </source>
</reference>
<evidence type="ECO:0000313" key="5">
    <source>
        <dbReference type="Proteomes" id="UP000431684"/>
    </source>
</evidence>
<dbReference type="EMBL" id="WNWM01000002">
    <property type="protein sequence ID" value="MUI15520.1"/>
    <property type="molecule type" value="Genomic_DNA"/>
</dbReference>
<feature type="domain" description="OmpR/PhoB-type" evidence="3">
    <location>
        <begin position="9"/>
        <end position="106"/>
    </location>
</feature>
<dbReference type="OrthoDB" id="9811542at2"/>
<organism evidence="4 5">
    <name type="scientific">Pseudoduganella dura</name>
    <dbReference type="NCBI Taxonomy" id="321982"/>
    <lineage>
        <taxon>Bacteria</taxon>
        <taxon>Pseudomonadati</taxon>
        <taxon>Pseudomonadota</taxon>
        <taxon>Betaproteobacteria</taxon>
        <taxon>Burkholderiales</taxon>
        <taxon>Oxalobacteraceae</taxon>
        <taxon>Telluria group</taxon>
        <taxon>Pseudoduganella</taxon>
    </lineage>
</organism>
<keyword evidence="1 2" id="KW-0238">DNA-binding</keyword>
<evidence type="ECO:0000259" key="3">
    <source>
        <dbReference type="PROSITE" id="PS51755"/>
    </source>
</evidence>
<dbReference type="Pfam" id="PF20703">
    <property type="entry name" value="nSTAND1"/>
    <property type="match status" value="1"/>
</dbReference>
<dbReference type="InterPro" id="IPR049052">
    <property type="entry name" value="nSTAND1"/>
</dbReference>
<evidence type="ECO:0000256" key="2">
    <source>
        <dbReference type="PROSITE-ProRule" id="PRU01091"/>
    </source>
</evidence>
<dbReference type="GO" id="GO:0006355">
    <property type="term" value="P:regulation of DNA-templated transcription"/>
    <property type="evidence" value="ECO:0007669"/>
    <property type="project" value="InterPro"/>
</dbReference>
<dbReference type="Pfam" id="PF00486">
    <property type="entry name" value="Trans_reg_C"/>
    <property type="match status" value="1"/>
</dbReference>
<dbReference type="AlphaFoldDB" id="A0A6I3XLV7"/>
<keyword evidence="5" id="KW-1185">Reference proteome</keyword>
<dbReference type="InterPro" id="IPR027417">
    <property type="entry name" value="P-loop_NTPase"/>
</dbReference>
<dbReference type="SUPFAM" id="SSF46894">
    <property type="entry name" value="C-terminal effector domain of the bipartite response regulators"/>
    <property type="match status" value="1"/>
</dbReference>
<dbReference type="Proteomes" id="UP000431684">
    <property type="component" value="Unassembled WGS sequence"/>
</dbReference>
<feature type="DNA-binding region" description="OmpR/PhoB-type" evidence="2">
    <location>
        <begin position="9"/>
        <end position="106"/>
    </location>
</feature>
<dbReference type="PROSITE" id="PS51755">
    <property type="entry name" value="OMPR_PHOB"/>
    <property type="match status" value="1"/>
</dbReference>
<dbReference type="InterPro" id="IPR001867">
    <property type="entry name" value="OmpR/PhoB-type_DNA-bd"/>
</dbReference>
<dbReference type="GO" id="GO:0003677">
    <property type="term" value="F:DNA binding"/>
    <property type="evidence" value="ECO:0007669"/>
    <property type="project" value="UniProtKB-UniRule"/>
</dbReference>
<dbReference type="Gene3D" id="1.10.10.10">
    <property type="entry name" value="Winged helix-like DNA-binding domain superfamily/Winged helix DNA-binding domain"/>
    <property type="match status" value="1"/>
</dbReference>
<dbReference type="InterPro" id="IPR036388">
    <property type="entry name" value="WH-like_DNA-bd_sf"/>
</dbReference>
<dbReference type="PANTHER" id="PTHR47691">
    <property type="entry name" value="REGULATOR-RELATED"/>
    <property type="match status" value="1"/>
</dbReference>
<dbReference type="PANTHER" id="PTHR47691:SF3">
    <property type="entry name" value="HTH-TYPE TRANSCRIPTIONAL REGULATOR RV0890C-RELATED"/>
    <property type="match status" value="1"/>
</dbReference>
<comment type="caution">
    <text evidence="4">The sequence shown here is derived from an EMBL/GenBank/DDBJ whole genome shotgun (WGS) entry which is preliminary data.</text>
</comment>
<dbReference type="InterPro" id="IPR016032">
    <property type="entry name" value="Sig_transdc_resp-reg_C-effctor"/>
</dbReference>
<name>A0A6I3XLV7_9BURK</name>
<evidence type="ECO:0000256" key="1">
    <source>
        <dbReference type="ARBA" id="ARBA00023125"/>
    </source>
</evidence>
<dbReference type="CDD" id="cd00383">
    <property type="entry name" value="trans_reg_C"/>
    <property type="match status" value="1"/>
</dbReference>
<dbReference type="Pfam" id="PF25872">
    <property type="entry name" value="HTH_77"/>
    <property type="match status" value="1"/>
</dbReference>
<gene>
    <name evidence="4" type="ORF">GJV26_24135</name>
</gene>
<dbReference type="RefSeq" id="WP_155711203.1">
    <property type="nucleotide sequence ID" value="NZ_WNWM01000002.1"/>
</dbReference>
<dbReference type="GO" id="GO:0000160">
    <property type="term" value="P:phosphorelay signal transduction system"/>
    <property type="evidence" value="ECO:0007669"/>
    <property type="project" value="InterPro"/>
</dbReference>
<sequence length="460" mass="47841">MDRYNSSEGGAIAFGRHTFDIDRYELRTAGGPPVPLGQRAGRLLQALVEAGGRVLSRDDLVRRAWPGREIDDGNLRVQIAALRRALADDDRTLIGTVAGRGYLFAGRAVRRPIRASLPGLPAAFVGRDALVDKVVARCAATRFVTLAGPAGIGKTALALAAAHRHGGVAWAGLDAAGSEEGMLAAVAEALGLAPRQYWRSPATLAAQLTRDGPPPSSPPVALLVLDNCEHLADACSRLAEALLVRCPWLGVLATSRQPLLASGETVLRVPALALPAPDDTDAASLAANSAVALFAARATAAGAAFAPGAGGLALAAAICRRLDGLPLAIELAAAQVPRLGLHRVVDGLDDMLGLLRQDASASASATGTPRHRTLRAALDWSYVLLPAAAQGALRRLAALPSWFTLDDAGALLQPEQSPYDTIDSLAVLAAHSLIVVAHGRETRFRLLATTRAYALSLSNT</sequence>
<dbReference type="InterPro" id="IPR058852">
    <property type="entry name" value="HTH_77"/>
</dbReference>
<dbReference type="SMART" id="SM00862">
    <property type="entry name" value="Trans_reg_C"/>
    <property type="match status" value="1"/>
</dbReference>
<proteinExistence type="predicted"/>
<accession>A0A6I3XLV7</accession>
<evidence type="ECO:0000313" key="4">
    <source>
        <dbReference type="EMBL" id="MUI15520.1"/>
    </source>
</evidence>
<protein>
    <submittedName>
        <fullName evidence="4">Transcriptional regulator</fullName>
    </submittedName>
</protein>
<dbReference type="SUPFAM" id="SSF52540">
    <property type="entry name" value="P-loop containing nucleoside triphosphate hydrolases"/>
    <property type="match status" value="1"/>
</dbReference>
<dbReference type="Gene3D" id="3.40.50.300">
    <property type="entry name" value="P-loop containing nucleotide triphosphate hydrolases"/>
    <property type="match status" value="1"/>
</dbReference>